<proteinExistence type="predicted"/>
<protein>
    <submittedName>
        <fullName evidence="1">Sporulation protein Cse60</fullName>
    </submittedName>
</protein>
<organism evidence="1 2">
    <name type="scientific">Lactobacillus amylovorus</name>
    <dbReference type="NCBI Taxonomy" id="1604"/>
    <lineage>
        <taxon>Bacteria</taxon>
        <taxon>Bacillati</taxon>
        <taxon>Bacillota</taxon>
        <taxon>Bacilli</taxon>
        <taxon>Lactobacillales</taxon>
        <taxon>Lactobacillaceae</taxon>
        <taxon>Lactobacillus</taxon>
    </lineage>
</organism>
<evidence type="ECO:0000313" key="1">
    <source>
        <dbReference type="EMBL" id="MDB6257625.1"/>
    </source>
</evidence>
<reference evidence="1" key="1">
    <citation type="journal article" date="2022" name="Microorganisms">
        <title>Antibiotic Susceptibility, Resistance Gene Determinants and Corresponding Genomic Regions in Lactobacillus amylovorus Isolates Derived from Wild Boars and Domestic Pigs.</title>
        <authorList>
            <person name="Moravkova M."/>
            <person name="Kostovova I."/>
            <person name="Kavanova K."/>
            <person name="Pechar R."/>
            <person name="Stanek S."/>
            <person name="Brychta A."/>
            <person name="Zeman M."/>
            <person name="Kubasova T."/>
        </authorList>
    </citation>
    <scope>NUCLEOTIDE SEQUENCE</scope>
    <source>
        <strain evidence="1">M490A</strain>
    </source>
</reference>
<dbReference type="EMBL" id="JAOTGY010000004">
    <property type="protein sequence ID" value="MDB6257625.1"/>
    <property type="molecule type" value="Genomic_DNA"/>
</dbReference>
<gene>
    <name evidence="1" type="ORF">ODU72_02860</name>
</gene>
<dbReference type="InterPro" id="IPR020296">
    <property type="entry name" value="Spore_Cse60"/>
</dbReference>
<accession>A0A9X3W4X2</accession>
<dbReference type="RefSeq" id="WP_271880655.1">
    <property type="nucleotide sequence ID" value="NZ_JAOTGY010000004.1"/>
</dbReference>
<sequence length="60" mass="6992">MKVKIFTEITSIIDRRDFEDEINKFIKDKEVIDIKYQTDSSQGNAGLVTTFSALIMYKEN</sequence>
<reference evidence="1" key="2">
    <citation type="submission" date="2022-10" db="EMBL/GenBank/DDBJ databases">
        <authorList>
            <person name="Kostovova I."/>
            <person name="Moravkova M."/>
            <person name="Pechar R."/>
        </authorList>
    </citation>
    <scope>NUCLEOTIDE SEQUENCE</scope>
    <source>
        <strain evidence="1">M490A</strain>
    </source>
</reference>
<evidence type="ECO:0000313" key="2">
    <source>
        <dbReference type="Proteomes" id="UP001141981"/>
    </source>
</evidence>
<dbReference type="AlphaFoldDB" id="A0A9X3W4X2"/>
<dbReference type="Pfam" id="PF10957">
    <property type="entry name" value="Spore_Cse60"/>
    <property type="match status" value="1"/>
</dbReference>
<comment type="caution">
    <text evidence="1">The sequence shown here is derived from an EMBL/GenBank/DDBJ whole genome shotgun (WGS) entry which is preliminary data.</text>
</comment>
<name>A0A9X3W4X2_LACAM</name>
<dbReference type="Proteomes" id="UP001141981">
    <property type="component" value="Unassembled WGS sequence"/>
</dbReference>